<accession>A0ABQ3WMG0</accession>
<name>A0ABQ3WMG0_9ACTN</name>
<gene>
    <name evidence="2" type="ORF">Aca07nite_46600</name>
</gene>
<sequence length="121" mass="12802">MVIDFRMPRNADIDDTTTRWPRFWARRTHTVGNPPVAGLIQDDNEGEWAAQPGGRGTGRGWAAARVEPAGRRGFGGGGVRAYPLMGFQLILIGGSMWCAVNGVAGRSQDACGSPSGSATQS</sequence>
<reference evidence="2" key="1">
    <citation type="submission" date="2021-01" db="EMBL/GenBank/DDBJ databases">
        <title>Whole genome shotgun sequence of Actinoplanes capillaceus NBRC 16408.</title>
        <authorList>
            <person name="Komaki H."/>
            <person name="Tamura T."/>
        </authorList>
    </citation>
    <scope>NUCLEOTIDE SEQUENCE [LARGE SCALE GENOMIC DNA]</scope>
    <source>
        <strain evidence="2">NBRC 16408</strain>
    </source>
</reference>
<protein>
    <submittedName>
        <fullName evidence="2">Uncharacterized protein</fullName>
    </submittedName>
</protein>
<evidence type="ECO:0000313" key="2">
    <source>
        <dbReference type="EMBL" id="GID47385.1"/>
    </source>
</evidence>
<organism evidence="2">
    <name type="scientific">Actinoplanes campanulatus</name>
    <dbReference type="NCBI Taxonomy" id="113559"/>
    <lineage>
        <taxon>Bacteria</taxon>
        <taxon>Bacillati</taxon>
        <taxon>Actinomycetota</taxon>
        <taxon>Actinomycetes</taxon>
        <taxon>Micromonosporales</taxon>
        <taxon>Micromonosporaceae</taxon>
        <taxon>Actinoplanes</taxon>
    </lineage>
</organism>
<dbReference type="EMBL" id="BOMF01000089">
    <property type="protein sequence ID" value="GID47385.1"/>
    <property type="molecule type" value="Genomic_DNA"/>
</dbReference>
<proteinExistence type="predicted"/>
<evidence type="ECO:0000256" key="1">
    <source>
        <dbReference type="SAM" id="MobiDB-lite"/>
    </source>
</evidence>
<comment type="caution">
    <text evidence="2">The sequence shown here is derived from an EMBL/GenBank/DDBJ whole genome shotgun (WGS) entry which is preliminary data.</text>
</comment>
<feature type="region of interest" description="Disordered" evidence="1">
    <location>
        <begin position="34"/>
        <end position="61"/>
    </location>
</feature>